<protein>
    <submittedName>
        <fullName evidence="2">Nitrite reductase/ring-hydroxylating ferredoxin subunit</fullName>
    </submittedName>
</protein>
<dbReference type="PROSITE" id="PS51257">
    <property type="entry name" value="PROKAR_LIPOPROTEIN"/>
    <property type="match status" value="1"/>
</dbReference>
<gene>
    <name evidence="2" type="ORF">DFQ02_101670</name>
</gene>
<organism evidence="2 3">
    <name type="scientific">Seonamhaeicola aphaedonensis</name>
    <dbReference type="NCBI Taxonomy" id="1461338"/>
    <lineage>
        <taxon>Bacteria</taxon>
        <taxon>Pseudomonadati</taxon>
        <taxon>Bacteroidota</taxon>
        <taxon>Flavobacteriia</taxon>
        <taxon>Flavobacteriales</taxon>
        <taxon>Flavobacteriaceae</taxon>
    </lineage>
</organism>
<evidence type="ECO:0000313" key="3">
    <source>
        <dbReference type="Proteomes" id="UP000256629"/>
    </source>
</evidence>
<name>A0A3D9HMD0_9FLAO</name>
<keyword evidence="3" id="KW-1185">Reference proteome</keyword>
<dbReference type="Proteomes" id="UP000256629">
    <property type="component" value="Unassembled WGS sequence"/>
</dbReference>
<evidence type="ECO:0000256" key="1">
    <source>
        <dbReference type="SAM" id="SignalP"/>
    </source>
</evidence>
<dbReference type="OrthoDB" id="1201186at2"/>
<comment type="caution">
    <text evidence="2">The sequence shown here is derived from an EMBL/GenBank/DDBJ whole genome shotgun (WGS) entry which is preliminary data.</text>
</comment>
<reference evidence="2 3" key="1">
    <citation type="submission" date="2018-07" db="EMBL/GenBank/DDBJ databases">
        <title>Genomic Encyclopedia of Type Strains, Phase III (KMG-III): the genomes of soil and plant-associated and newly described type strains.</title>
        <authorList>
            <person name="Whitman W."/>
        </authorList>
    </citation>
    <scope>NUCLEOTIDE SEQUENCE [LARGE SCALE GENOMIC DNA]</scope>
    <source>
        <strain evidence="2 3">CECT 8487</strain>
    </source>
</reference>
<dbReference type="AlphaFoldDB" id="A0A3D9HMD0"/>
<sequence length="142" mass="15560">MRFIYCLIFLFVLTACSGNSEEDENCKFLLNVTVSETINLSLPQYSQLQFPANSVYIPNAGNAGVIVVSTGFDFLAWDASDPNHIPNNCSALVPSGIEATCGCDDNNKYSLITGAPLENTSLRCSLKFYRVEKNGNNLTIFN</sequence>
<feature type="chain" id="PRO_5017638384" evidence="1">
    <location>
        <begin position="23"/>
        <end position="142"/>
    </location>
</feature>
<evidence type="ECO:0000313" key="2">
    <source>
        <dbReference type="EMBL" id="RED50633.1"/>
    </source>
</evidence>
<dbReference type="EMBL" id="QRDX01000001">
    <property type="protein sequence ID" value="RED50633.1"/>
    <property type="molecule type" value="Genomic_DNA"/>
</dbReference>
<proteinExistence type="predicted"/>
<accession>A0A3D9HMD0</accession>
<feature type="signal peptide" evidence="1">
    <location>
        <begin position="1"/>
        <end position="22"/>
    </location>
</feature>
<keyword evidence="1" id="KW-0732">Signal</keyword>
<dbReference type="RefSeq" id="WP_116039545.1">
    <property type="nucleotide sequence ID" value="NZ_QRDX01000001.1"/>
</dbReference>